<keyword evidence="3" id="KW-1185">Reference proteome</keyword>
<dbReference type="EMBL" id="SMNA01000001">
    <property type="protein sequence ID" value="TDE99148.1"/>
    <property type="molecule type" value="Genomic_DNA"/>
</dbReference>
<feature type="region of interest" description="Disordered" evidence="1">
    <location>
        <begin position="1"/>
        <end position="81"/>
    </location>
</feature>
<dbReference type="Pfam" id="PF05258">
    <property type="entry name" value="DciA"/>
    <property type="match status" value="1"/>
</dbReference>
<reference evidence="2 3" key="1">
    <citation type="submission" date="2019-03" db="EMBL/GenBank/DDBJ databases">
        <title>Genomic features of bacteria from cold environments.</title>
        <authorList>
            <person name="Shen L."/>
        </authorList>
    </citation>
    <scope>NUCLEOTIDE SEQUENCE [LARGE SCALE GENOMIC DNA]</scope>
    <source>
        <strain evidence="3">T3246-1</strain>
    </source>
</reference>
<accession>A0ABY2EBJ3</accession>
<dbReference type="InterPro" id="IPR007922">
    <property type="entry name" value="DciA-like"/>
</dbReference>
<evidence type="ECO:0000313" key="2">
    <source>
        <dbReference type="EMBL" id="TDE99148.1"/>
    </source>
</evidence>
<protein>
    <submittedName>
        <fullName evidence="2">DUF721 domain-containing protein</fullName>
    </submittedName>
</protein>
<dbReference type="PANTHER" id="PTHR36456:SF1">
    <property type="entry name" value="UPF0232 PROTEIN SCO3875"/>
    <property type="match status" value="1"/>
</dbReference>
<feature type="region of interest" description="Disordered" evidence="1">
    <location>
        <begin position="170"/>
        <end position="193"/>
    </location>
</feature>
<feature type="compositionally biased region" description="Low complexity" evidence="1">
    <location>
        <begin position="14"/>
        <end position="36"/>
    </location>
</feature>
<evidence type="ECO:0000313" key="3">
    <source>
        <dbReference type="Proteomes" id="UP000504882"/>
    </source>
</evidence>
<gene>
    <name evidence="2" type="ORF">EXU48_00595</name>
</gene>
<organism evidence="2 3">
    <name type="scientific">Occultella glacieicola</name>
    <dbReference type="NCBI Taxonomy" id="2518684"/>
    <lineage>
        <taxon>Bacteria</taxon>
        <taxon>Bacillati</taxon>
        <taxon>Actinomycetota</taxon>
        <taxon>Actinomycetes</taxon>
        <taxon>Micrococcales</taxon>
        <taxon>Ruaniaceae</taxon>
        <taxon>Occultella</taxon>
    </lineage>
</organism>
<comment type="caution">
    <text evidence="2">The sequence shown here is derived from an EMBL/GenBank/DDBJ whole genome shotgun (WGS) entry which is preliminary data.</text>
</comment>
<dbReference type="PANTHER" id="PTHR36456">
    <property type="entry name" value="UPF0232 PROTEIN SCO3875"/>
    <property type="match status" value="1"/>
</dbReference>
<evidence type="ECO:0000256" key="1">
    <source>
        <dbReference type="SAM" id="MobiDB-lite"/>
    </source>
</evidence>
<name>A0ABY2EBJ3_9MICO</name>
<dbReference type="Proteomes" id="UP000504882">
    <property type="component" value="Unassembled WGS sequence"/>
</dbReference>
<proteinExistence type="predicted"/>
<sequence length="193" mass="19922">MPEGGRAAPEDGSPRASAAPAAEEPDVDAAARSALARARDAARAKGLAPGGTGSAGRAGRRGRGTVATPAPGHGTGRDPRMIGSALESLRGQLGWNQPLSIGGVVGRWREVVGDQIADHCEPETFDEGALVVRADSTAWATQIRLLLPQLERRLAEEVGDGVVTSIQVLGPGGPSWRKGPRSVRGRGPRDTYG</sequence>